<keyword evidence="2" id="KW-1133">Transmembrane helix</keyword>
<feature type="transmembrane region" description="Helical" evidence="2">
    <location>
        <begin position="284"/>
        <end position="302"/>
    </location>
</feature>
<dbReference type="EMBL" id="DVFW01000018">
    <property type="protein sequence ID" value="HIQ80254.1"/>
    <property type="molecule type" value="Genomic_DNA"/>
</dbReference>
<sequence length="309" mass="34505">MWFTFSLITALAWGGSDLFSKMGANPKDKYSHWRMVIMVGLVMGIHAVLYIIYKTFTEPGFSYDPMNMVRYLPVSFLYILSMTIGYAGLRYMELSVSSPICNSSGAVAILLCFLVMGETVTALQLVAVICIFIGIILLSVYEKIMDKQQRLKRKIVIDAKYQISVIAIILPILYCIIDGLGTFGDAYVLDNWLSEDQANLSYEFTFLLCAVLAFIYLVFVRKQKFHIWDEKVKGAGALCETAGQFFYVFAIGDNPIVAAPIISSYCVFSVLLSRIFLKEKLRKAQYLIILLVIAGIVLLGIADGLSGDV</sequence>
<feature type="domain" description="EamA" evidence="3">
    <location>
        <begin position="3"/>
        <end position="139"/>
    </location>
</feature>
<feature type="transmembrane region" description="Helical" evidence="2">
    <location>
        <begin position="200"/>
        <end position="220"/>
    </location>
</feature>
<dbReference type="InterPro" id="IPR037185">
    <property type="entry name" value="EmrE-like"/>
</dbReference>
<accession>A0A9D1CUL4</accession>
<dbReference type="PANTHER" id="PTHR22911:SF137">
    <property type="entry name" value="SOLUTE CARRIER FAMILY 35 MEMBER G2-RELATED"/>
    <property type="match status" value="1"/>
</dbReference>
<keyword evidence="2" id="KW-0812">Transmembrane</keyword>
<dbReference type="Proteomes" id="UP000886787">
    <property type="component" value="Unassembled WGS sequence"/>
</dbReference>
<feature type="transmembrane region" description="Helical" evidence="2">
    <location>
        <begin position="256"/>
        <end position="277"/>
    </location>
</feature>
<feature type="transmembrane region" description="Helical" evidence="2">
    <location>
        <begin position="35"/>
        <end position="53"/>
    </location>
</feature>
<feature type="transmembrane region" description="Helical" evidence="2">
    <location>
        <begin position="161"/>
        <end position="180"/>
    </location>
</feature>
<dbReference type="GO" id="GO:0016020">
    <property type="term" value="C:membrane"/>
    <property type="evidence" value="ECO:0007669"/>
    <property type="project" value="InterPro"/>
</dbReference>
<dbReference type="Pfam" id="PF00892">
    <property type="entry name" value="EamA"/>
    <property type="match status" value="2"/>
</dbReference>
<evidence type="ECO:0000259" key="3">
    <source>
        <dbReference type="Pfam" id="PF00892"/>
    </source>
</evidence>
<feature type="transmembrane region" description="Helical" evidence="2">
    <location>
        <begin position="96"/>
        <end position="116"/>
    </location>
</feature>
<proteinExistence type="inferred from homology"/>
<keyword evidence="2" id="KW-0472">Membrane</keyword>
<dbReference type="Gene3D" id="1.10.3730.20">
    <property type="match status" value="2"/>
</dbReference>
<dbReference type="PANTHER" id="PTHR22911">
    <property type="entry name" value="ACYL-MALONYL CONDENSING ENZYME-RELATED"/>
    <property type="match status" value="1"/>
</dbReference>
<evidence type="ECO:0000313" key="4">
    <source>
        <dbReference type="EMBL" id="HIQ80254.1"/>
    </source>
</evidence>
<comment type="caution">
    <text evidence="4">The sequence shown here is derived from an EMBL/GenBank/DDBJ whole genome shotgun (WGS) entry which is preliminary data.</text>
</comment>
<comment type="similarity">
    <text evidence="1">Belongs to the EamA transporter family.</text>
</comment>
<evidence type="ECO:0000313" key="5">
    <source>
        <dbReference type="Proteomes" id="UP000886787"/>
    </source>
</evidence>
<dbReference type="AlphaFoldDB" id="A0A9D1CUL4"/>
<feature type="transmembrane region" description="Helical" evidence="2">
    <location>
        <begin position="68"/>
        <end position="89"/>
    </location>
</feature>
<reference evidence="4" key="1">
    <citation type="submission" date="2020-10" db="EMBL/GenBank/DDBJ databases">
        <authorList>
            <person name="Gilroy R."/>
        </authorList>
    </citation>
    <scope>NUCLEOTIDE SEQUENCE</scope>
    <source>
        <strain evidence="4">ChiSjej1B19-3389</strain>
    </source>
</reference>
<evidence type="ECO:0000256" key="2">
    <source>
        <dbReference type="SAM" id="Phobius"/>
    </source>
</evidence>
<reference evidence="4" key="2">
    <citation type="journal article" date="2021" name="PeerJ">
        <title>Extensive microbial diversity within the chicken gut microbiome revealed by metagenomics and culture.</title>
        <authorList>
            <person name="Gilroy R."/>
            <person name="Ravi A."/>
            <person name="Getino M."/>
            <person name="Pursley I."/>
            <person name="Horton D.L."/>
            <person name="Alikhan N.F."/>
            <person name="Baker D."/>
            <person name="Gharbi K."/>
            <person name="Hall N."/>
            <person name="Watson M."/>
            <person name="Adriaenssens E.M."/>
            <person name="Foster-Nyarko E."/>
            <person name="Jarju S."/>
            <person name="Secka A."/>
            <person name="Antonio M."/>
            <person name="Oren A."/>
            <person name="Chaudhuri R.R."/>
            <person name="La Ragione R."/>
            <person name="Hildebrand F."/>
            <person name="Pallen M.J."/>
        </authorList>
    </citation>
    <scope>NUCLEOTIDE SEQUENCE</scope>
    <source>
        <strain evidence="4">ChiSjej1B19-3389</strain>
    </source>
</reference>
<name>A0A9D1CUL4_9FIRM</name>
<organism evidence="4 5">
    <name type="scientific">Candidatus Scatavimonas merdigallinarum</name>
    <dbReference type="NCBI Taxonomy" id="2840914"/>
    <lineage>
        <taxon>Bacteria</taxon>
        <taxon>Bacillati</taxon>
        <taxon>Bacillota</taxon>
        <taxon>Clostridia</taxon>
        <taxon>Eubacteriales</taxon>
        <taxon>Oscillospiraceae</taxon>
        <taxon>Oscillospiraceae incertae sedis</taxon>
        <taxon>Candidatus Scatavimonas</taxon>
    </lineage>
</organism>
<feature type="domain" description="EamA" evidence="3">
    <location>
        <begin position="205"/>
        <end position="299"/>
    </location>
</feature>
<gene>
    <name evidence="4" type="ORF">IAD32_03090</name>
</gene>
<feature type="transmembrane region" description="Helical" evidence="2">
    <location>
        <begin position="232"/>
        <end position="250"/>
    </location>
</feature>
<protein>
    <submittedName>
        <fullName evidence="4">DMT family transporter</fullName>
    </submittedName>
</protein>
<feature type="transmembrane region" description="Helical" evidence="2">
    <location>
        <begin position="122"/>
        <end position="141"/>
    </location>
</feature>
<evidence type="ECO:0000256" key="1">
    <source>
        <dbReference type="ARBA" id="ARBA00007362"/>
    </source>
</evidence>
<dbReference type="SUPFAM" id="SSF103481">
    <property type="entry name" value="Multidrug resistance efflux transporter EmrE"/>
    <property type="match status" value="2"/>
</dbReference>
<dbReference type="InterPro" id="IPR000620">
    <property type="entry name" value="EamA_dom"/>
</dbReference>